<dbReference type="GO" id="GO:0016491">
    <property type="term" value="F:oxidoreductase activity"/>
    <property type="evidence" value="ECO:0007669"/>
    <property type="project" value="UniProtKB-KW"/>
</dbReference>
<keyword evidence="2" id="KW-0560">Oxidoreductase</keyword>
<name>A0A286AA53_9SPHI</name>
<evidence type="ECO:0000256" key="1">
    <source>
        <dbReference type="ARBA" id="ARBA00006484"/>
    </source>
</evidence>
<organism evidence="4 5">
    <name type="scientific">Pedobacter xixiisoli</name>
    <dbReference type="NCBI Taxonomy" id="1476464"/>
    <lineage>
        <taxon>Bacteria</taxon>
        <taxon>Pseudomonadati</taxon>
        <taxon>Bacteroidota</taxon>
        <taxon>Sphingobacteriia</taxon>
        <taxon>Sphingobacteriales</taxon>
        <taxon>Sphingobacteriaceae</taxon>
        <taxon>Pedobacter</taxon>
    </lineage>
</organism>
<dbReference type="RefSeq" id="WP_097132974.1">
    <property type="nucleotide sequence ID" value="NZ_OCMT01000003.1"/>
</dbReference>
<accession>A0A286AA53</accession>
<dbReference type="Proteomes" id="UP000219281">
    <property type="component" value="Unassembled WGS sequence"/>
</dbReference>
<dbReference type="SUPFAM" id="SSF51735">
    <property type="entry name" value="NAD(P)-binding Rossmann-fold domains"/>
    <property type="match status" value="1"/>
</dbReference>
<proteinExistence type="inferred from homology"/>
<dbReference type="InterPro" id="IPR002347">
    <property type="entry name" value="SDR_fam"/>
</dbReference>
<dbReference type="Gene3D" id="3.40.50.720">
    <property type="entry name" value="NAD(P)-binding Rossmann-like Domain"/>
    <property type="match status" value="1"/>
</dbReference>
<dbReference type="PANTHER" id="PTHR43115:SF4">
    <property type="entry name" value="DEHYDROGENASE_REDUCTASE SDR FAMILY MEMBER 11"/>
    <property type="match status" value="1"/>
</dbReference>
<dbReference type="EMBL" id="OCMT01000003">
    <property type="protein sequence ID" value="SOD18752.1"/>
    <property type="molecule type" value="Genomic_DNA"/>
</dbReference>
<reference evidence="5" key="1">
    <citation type="submission" date="2017-09" db="EMBL/GenBank/DDBJ databases">
        <authorList>
            <person name="Varghese N."/>
            <person name="Submissions S."/>
        </authorList>
    </citation>
    <scope>NUCLEOTIDE SEQUENCE [LARGE SCALE GENOMIC DNA]</scope>
    <source>
        <strain evidence="5">CGMCC 1.12803</strain>
    </source>
</reference>
<dbReference type="PRINTS" id="PR00080">
    <property type="entry name" value="SDRFAMILY"/>
</dbReference>
<dbReference type="AlphaFoldDB" id="A0A286AA53"/>
<dbReference type="OrthoDB" id="9810734at2"/>
<gene>
    <name evidence="4" type="ORF">SAMN06297358_3168</name>
</gene>
<sequence>MKAVITGVTKGIGKATAVALAKSGYDIIGCARNEAELASFESEISSYGVNVMAIKADCSKKEEVLTFIKKAISFATEINVLVNNVGVFYPGSLLDEEDDVFETQQQININATYYIAKRIGKLMRTQGFGHIFNVCSVASKAPVENAGSYSVTKAAMLSLNYVLRRELTPYHVKVTAIIPGSTFTASWEGTTLEQTKFVQPEDIAKSITTILSLSDGANVDEVTITPSNF</sequence>
<keyword evidence="5" id="KW-1185">Reference proteome</keyword>
<protein>
    <submittedName>
        <fullName evidence="4">Short-chain dehydrogenase</fullName>
    </submittedName>
</protein>
<comment type="similarity">
    <text evidence="1 3">Belongs to the short-chain dehydrogenases/reductases (SDR) family.</text>
</comment>
<dbReference type="CDD" id="cd05233">
    <property type="entry name" value="SDR_c"/>
    <property type="match status" value="1"/>
</dbReference>
<dbReference type="PROSITE" id="PS00061">
    <property type="entry name" value="ADH_SHORT"/>
    <property type="match status" value="1"/>
</dbReference>
<dbReference type="PRINTS" id="PR00081">
    <property type="entry name" value="GDHRDH"/>
</dbReference>
<evidence type="ECO:0000256" key="3">
    <source>
        <dbReference type="RuleBase" id="RU000363"/>
    </source>
</evidence>
<dbReference type="PANTHER" id="PTHR43115">
    <property type="entry name" value="DEHYDROGENASE/REDUCTASE SDR FAMILY MEMBER 11"/>
    <property type="match status" value="1"/>
</dbReference>
<evidence type="ECO:0000313" key="4">
    <source>
        <dbReference type="EMBL" id="SOD18752.1"/>
    </source>
</evidence>
<dbReference type="Pfam" id="PF00106">
    <property type="entry name" value="adh_short"/>
    <property type="match status" value="1"/>
</dbReference>
<dbReference type="InterPro" id="IPR020904">
    <property type="entry name" value="Sc_DH/Rdtase_CS"/>
</dbReference>
<dbReference type="InterPro" id="IPR036291">
    <property type="entry name" value="NAD(P)-bd_dom_sf"/>
</dbReference>
<evidence type="ECO:0000256" key="2">
    <source>
        <dbReference type="ARBA" id="ARBA00023002"/>
    </source>
</evidence>
<evidence type="ECO:0000313" key="5">
    <source>
        <dbReference type="Proteomes" id="UP000219281"/>
    </source>
</evidence>